<evidence type="ECO:0008006" key="4">
    <source>
        <dbReference type="Google" id="ProtNLM"/>
    </source>
</evidence>
<dbReference type="Proteomes" id="UP000254191">
    <property type="component" value="Unassembled WGS sequence"/>
</dbReference>
<feature type="transmembrane region" description="Helical" evidence="1">
    <location>
        <begin position="63"/>
        <end position="81"/>
    </location>
</feature>
<keyword evidence="1" id="KW-0472">Membrane</keyword>
<gene>
    <name evidence="2" type="ORF">NCTC11938_05269</name>
</gene>
<feature type="transmembrane region" description="Helical" evidence="1">
    <location>
        <begin position="6"/>
        <end position="26"/>
    </location>
</feature>
<keyword evidence="1" id="KW-1133">Transmembrane helix</keyword>
<evidence type="ECO:0000313" key="3">
    <source>
        <dbReference type="Proteomes" id="UP000254191"/>
    </source>
</evidence>
<protein>
    <recommendedName>
        <fullName evidence="4">Alkaline phosphatase</fullName>
    </recommendedName>
</protein>
<evidence type="ECO:0000313" key="2">
    <source>
        <dbReference type="EMBL" id="SUC40966.1"/>
    </source>
</evidence>
<sequence length="121" mass="13642">MEILHSMLDTLSHVSPIALFFTITLLTAGKSTIGISSFLPPASLMLILIFGVCLPFHSPILLWLATSLGALLGSIASYQLGRSIYYFPRLNKWVTRYQTKILRIQQLLKNKAFFILFIHAF</sequence>
<dbReference type="AlphaFoldDB" id="A0A379GIY3"/>
<keyword evidence="1" id="KW-0812">Transmembrane</keyword>
<organism evidence="2 3">
    <name type="scientific">Proteus mirabilis</name>
    <dbReference type="NCBI Taxonomy" id="584"/>
    <lineage>
        <taxon>Bacteria</taxon>
        <taxon>Pseudomonadati</taxon>
        <taxon>Pseudomonadota</taxon>
        <taxon>Gammaproteobacteria</taxon>
        <taxon>Enterobacterales</taxon>
        <taxon>Morganellaceae</taxon>
        <taxon>Proteus</taxon>
    </lineage>
</organism>
<reference evidence="2 3" key="1">
    <citation type="submission" date="2018-06" db="EMBL/GenBank/DDBJ databases">
        <authorList>
            <consortium name="Pathogen Informatics"/>
            <person name="Doyle S."/>
        </authorList>
    </citation>
    <scope>NUCLEOTIDE SEQUENCE [LARGE SCALE GENOMIC DNA]</scope>
    <source>
        <strain evidence="2 3">NCTC11938</strain>
    </source>
</reference>
<evidence type="ECO:0000256" key="1">
    <source>
        <dbReference type="SAM" id="Phobius"/>
    </source>
</evidence>
<proteinExistence type="predicted"/>
<name>A0A379GIY3_PROMI</name>
<feature type="transmembrane region" description="Helical" evidence="1">
    <location>
        <begin position="38"/>
        <end position="57"/>
    </location>
</feature>
<dbReference type="EMBL" id="UGTS01000006">
    <property type="protein sequence ID" value="SUC40966.1"/>
    <property type="molecule type" value="Genomic_DNA"/>
</dbReference>
<accession>A0A379GIY3</accession>